<dbReference type="Gene3D" id="3.30.470.20">
    <property type="entry name" value="ATP-grasp fold, B domain"/>
    <property type="match status" value="2"/>
</dbReference>
<evidence type="ECO:0000256" key="2">
    <source>
        <dbReference type="ARBA" id="ARBA00009060"/>
    </source>
</evidence>
<dbReference type="NCBIfam" id="NF010623">
    <property type="entry name" value="PRK14016.1"/>
    <property type="match status" value="1"/>
</dbReference>
<dbReference type="NCBIfam" id="TIGR02068">
    <property type="entry name" value="cya_phycin_syn"/>
    <property type="match status" value="1"/>
</dbReference>
<comment type="caution">
    <text evidence="15">The sequence shown here is derived from an EMBL/GenBank/DDBJ whole genome shotgun (WGS) entry which is preliminary data.</text>
</comment>
<evidence type="ECO:0000256" key="8">
    <source>
        <dbReference type="ARBA" id="ARBA00022741"/>
    </source>
</evidence>
<proteinExistence type="inferred from homology"/>
<reference evidence="15" key="1">
    <citation type="submission" date="2022-08" db="EMBL/GenBank/DDBJ databases">
        <title>Draft genome sequencing of Roseisolibacter agri AW1220.</title>
        <authorList>
            <person name="Tobiishi Y."/>
            <person name="Tonouchi A."/>
        </authorList>
    </citation>
    <scope>NUCLEOTIDE SEQUENCE</scope>
    <source>
        <strain evidence="15">AW1220</strain>
    </source>
</reference>
<keyword evidence="8 13" id="KW-0547">Nucleotide-binding</keyword>
<dbReference type="EC" id="6.3.2.30" evidence="4"/>
<dbReference type="InterPro" id="IPR011810">
    <property type="entry name" value="Cya_phycin_syn"/>
</dbReference>
<dbReference type="EC" id="6.3.2.29" evidence="5"/>
<keyword evidence="16" id="KW-1185">Reference proteome</keyword>
<evidence type="ECO:0000256" key="1">
    <source>
        <dbReference type="ARBA" id="ARBA00003184"/>
    </source>
</evidence>
<evidence type="ECO:0000256" key="9">
    <source>
        <dbReference type="ARBA" id="ARBA00022840"/>
    </source>
</evidence>
<dbReference type="GO" id="GO:0071161">
    <property type="term" value="F:cyanophycin synthetase activity (L-arginine-adding)"/>
    <property type="evidence" value="ECO:0007669"/>
    <property type="project" value="UniProtKB-EC"/>
</dbReference>
<accession>A0AA37Q2Z1</accession>
<dbReference type="Pfam" id="PF08245">
    <property type="entry name" value="Mur_ligase_M"/>
    <property type="match status" value="1"/>
</dbReference>
<comment type="function">
    <text evidence="1">Catalyzes the ATP-dependent polymerization of arginine and aspartate to multi-L-arginyl-poly-L-aspartic acid (cyanophycin; a water-insoluble reserve polymer).</text>
</comment>
<dbReference type="InterPro" id="IPR036565">
    <property type="entry name" value="Mur-like_cat_sf"/>
</dbReference>
<dbReference type="PROSITE" id="PS50975">
    <property type="entry name" value="ATP_GRASP"/>
    <property type="match status" value="1"/>
</dbReference>
<evidence type="ECO:0000256" key="13">
    <source>
        <dbReference type="PROSITE-ProRule" id="PRU00409"/>
    </source>
</evidence>
<dbReference type="Pfam" id="PF02875">
    <property type="entry name" value="Mur_ligase_C"/>
    <property type="match status" value="1"/>
</dbReference>
<dbReference type="GO" id="GO:0005524">
    <property type="term" value="F:ATP binding"/>
    <property type="evidence" value="ECO:0007669"/>
    <property type="project" value="UniProtKB-UniRule"/>
</dbReference>
<evidence type="ECO:0000256" key="5">
    <source>
        <dbReference type="ARBA" id="ARBA00013005"/>
    </source>
</evidence>
<dbReference type="InterPro" id="IPR004101">
    <property type="entry name" value="Mur_ligase_C"/>
</dbReference>
<dbReference type="AlphaFoldDB" id="A0AA37Q2Z1"/>
<evidence type="ECO:0000313" key="15">
    <source>
        <dbReference type="EMBL" id="GLC25625.1"/>
    </source>
</evidence>
<dbReference type="InterPro" id="IPR013221">
    <property type="entry name" value="Mur_ligase_cen"/>
</dbReference>
<evidence type="ECO:0000256" key="4">
    <source>
        <dbReference type="ARBA" id="ARBA00012968"/>
    </source>
</evidence>
<dbReference type="EMBL" id="BRXS01000003">
    <property type="protein sequence ID" value="GLC25625.1"/>
    <property type="molecule type" value="Genomic_DNA"/>
</dbReference>
<keyword evidence="7" id="KW-0436">Ligase</keyword>
<organism evidence="15 16">
    <name type="scientific">Roseisolibacter agri</name>
    <dbReference type="NCBI Taxonomy" id="2014610"/>
    <lineage>
        <taxon>Bacteria</taxon>
        <taxon>Pseudomonadati</taxon>
        <taxon>Gemmatimonadota</taxon>
        <taxon>Gemmatimonadia</taxon>
        <taxon>Gemmatimonadales</taxon>
        <taxon>Gemmatimonadaceae</taxon>
        <taxon>Roseisolibacter</taxon>
    </lineage>
</organism>
<protein>
    <recommendedName>
        <fullName evidence="6">Cyanophycin synthetase</fullName>
        <ecNumber evidence="5">6.3.2.29</ecNumber>
        <ecNumber evidence="4">6.3.2.30</ecNumber>
    </recommendedName>
    <alternativeName>
        <fullName evidence="10">Cyanophycin synthase</fullName>
    </alternativeName>
</protein>
<dbReference type="GO" id="GO:0071160">
    <property type="term" value="F:cyanophycin synthetase activity (L-aspartate-adding)"/>
    <property type="evidence" value="ECO:0007669"/>
    <property type="project" value="UniProtKB-EC"/>
</dbReference>
<evidence type="ECO:0000259" key="14">
    <source>
        <dbReference type="PROSITE" id="PS50975"/>
    </source>
</evidence>
<evidence type="ECO:0000313" key="16">
    <source>
        <dbReference type="Proteomes" id="UP001161325"/>
    </source>
</evidence>
<dbReference type="SUPFAM" id="SSF53244">
    <property type="entry name" value="MurD-like peptide ligases, peptide-binding domain"/>
    <property type="match status" value="1"/>
</dbReference>
<comment type="catalytic activity">
    <reaction evidence="12">
        <text>[L-4-(L-arginin-2-N-yl)aspartate](n) + L-aspartate + ATP = [L-4-(L-arginin-2-N-yl)aspartate](n)-L-aspartate + ADP + phosphate + H(+)</text>
        <dbReference type="Rhea" id="RHEA:13277"/>
        <dbReference type="Rhea" id="RHEA-COMP:13728"/>
        <dbReference type="Rhea" id="RHEA-COMP:13733"/>
        <dbReference type="ChEBI" id="CHEBI:15378"/>
        <dbReference type="ChEBI" id="CHEBI:29991"/>
        <dbReference type="ChEBI" id="CHEBI:30616"/>
        <dbReference type="ChEBI" id="CHEBI:43474"/>
        <dbReference type="ChEBI" id="CHEBI:137986"/>
        <dbReference type="ChEBI" id="CHEBI:137990"/>
        <dbReference type="ChEBI" id="CHEBI:456216"/>
        <dbReference type="EC" id="6.3.2.29"/>
    </reaction>
</comment>
<comment type="similarity">
    <text evidence="2">In the C-terminal section; belongs to the MurCDEF family.</text>
</comment>
<comment type="subunit">
    <text evidence="3">Homodimer.</text>
</comment>
<evidence type="ECO:0000256" key="3">
    <source>
        <dbReference type="ARBA" id="ARBA00011738"/>
    </source>
</evidence>
<dbReference type="Proteomes" id="UP001161325">
    <property type="component" value="Unassembled WGS sequence"/>
</dbReference>
<dbReference type="InterPro" id="IPR036615">
    <property type="entry name" value="Mur_ligase_C_dom_sf"/>
</dbReference>
<dbReference type="InterPro" id="IPR011761">
    <property type="entry name" value="ATP-grasp"/>
</dbReference>
<feature type="domain" description="ATP-grasp" evidence="14">
    <location>
        <begin position="236"/>
        <end position="489"/>
    </location>
</feature>
<dbReference type="SUPFAM" id="SSF56059">
    <property type="entry name" value="Glutathione synthetase ATP-binding domain-like"/>
    <property type="match status" value="1"/>
</dbReference>
<dbReference type="InterPro" id="IPR044019">
    <property type="entry name" value="Cyanophycin_syn_N"/>
</dbReference>
<keyword evidence="9 13" id="KW-0067">ATP-binding</keyword>
<dbReference type="RefSeq" id="WP_284350080.1">
    <property type="nucleotide sequence ID" value="NZ_BRXS01000003.1"/>
</dbReference>
<comment type="catalytic activity">
    <reaction evidence="11">
        <text>[L-4-(L-arginin-2-N-yl)aspartate](n)-L-aspartate + L-arginine + ATP = [L-4-(L-arginin-2-N-yl)aspartate](n+1) + ADP + phosphate + H(+)</text>
        <dbReference type="Rhea" id="RHEA:23888"/>
        <dbReference type="Rhea" id="RHEA-COMP:13732"/>
        <dbReference type="Rhea" id="RHEA-COMP:13733"/>
        <dbReference type="ChEBI" id="CHEBI:15378"/>
        <dbReference type="ChEBI" id="CHEBI:30616"/>
        <dbReference type="ChEBI" id="CHEBI:32682"/>
        <dbReference type="ChEBI" id="CHEBI:43474"/>
        <dbReference type="ChEBI" id="CHEBI:137986"/>
        <dbReference type="ChEBI" id="CHEBI:137990"/>
        <dbReference type="ChEBI" id="CHEBI:456216"/>
        <dbReference type="EC" id="6.3.2.30"/>
    </reaction>
</comment>
<dbReference type="PANTHER" id="PTHR23135:SF18">
    <property type="entry name" value="CYANOPHYCIN SYNTHETASE"/>
    <property type="match status" value="1"/>
</dbReference>
<evidence type="ECO:0000256" key="7">
    <source>
        <dbReference type="ARBA" id="ARBA00022598"/>
    </source>
</evidence>
<dbReference type="PANTHER" id="PTHR23135">
    <property type="entry name" value="MUR LIGASE FAMILY MEMBER"/>
    <property type="match status" value="1"/>
</dbReference>
<dbReference type="SUPFAM" id="SSF53623">
    <property type="entry name" value="MurD-like peptide ligases, catalytic domain"/>
    <property type="match status" value="1"/>
</dbReference>
<evidence type="ECO:0000256" key="10">
    <source>
        <dbReference type="ARBA" id="ARBA00031353"/>
    </source>
</evidence>
<sequence>MTTAIEHTAAVRATGDDLRAARVRVLRGPNYWRLAPVVVCDLVLGRLEGVPTTALPGFTERLIATLPTLHEHPCSRDRPGGFIERMWEGTELPHVLEHVALELQTLAGSDVGFGRVVPSGDPGVWWVVVAYEEEDVGVACMHEALALMRAAIDDTPHDVARVVADLQALHDTVRLGPSTGAIVEEARRRGIPVRRLNAGSLVQLGLGARLKRIQAAMTDRTSAIAVEIAQDKDDTKRVLANFGLAVPHGGVARTLAHALDLAADTGYPVLLKPLDASQGRGISGRLDDAAAVRAAWPATSAVCSRVVVERYVAGRDYRVLVVNGRTVACAERVPAHVVGDGVRTVRALVEEANRDPRRGVGHSNVLTQLPCDERTVAHLATRGLTLDSVPDAGDVVYLRATANLSTGGTSIDRTDVLHPDNATACAIAAGAVGLDIAGVDVLSPDISVPFRDNGAVIVEVNAAPGIRMHTHPSEGTPRNVAAPMLEMLFPPGAPVDIPVVAVTGTNGKTTTTRLIAHLFRSTGKVVGFTTTDGIYLQDRPIMQGDMTGPFSANVVLSNPAVEVAVLETARGGLLRSGLGFEQCDVGVVLNVTSDHLGIGGIHTIEQLADVKGVIAAVVKREGHAVLNADDPLVYAMRERTPGDVALFSAADVESPRVTAHLARGGIAGVMEDGRFTLRRGRVRIPVAAEAEVPLMLGGAARYQRENVLAAITTAFVRGIPYDDIRAGLLSFVPSATTTPGRLNLIPLRGGARVLVDYAHNVAALAGLAEMARRLPARRRLAVVAVPGDRRDADIVASGRALAAFDRVIVREDHDRRGRAPGEVAALLADGLRAGGLADDRIAIVLEEEEALRQGLAALEADDLLVALSDEVPTTLGLVGTLTAGGDA</sequence>
<name>A0AA37Q2Z1_9BACT</name>
<evidence type="ECO:0000256" key="6">
    <source>
        <dbReference type="ARBA" id="ARBA00022036"/>
    </source>
</evidence>
<dbReference type="GO" id="GO:0046872">
    <property type="term" value="F:metal ion binding"/>
    <property type="evidence" value="ECO:0007669"/>
    <property type="project" value="InterPro"/>
</dbReference>
<evidence type="ECO:0000256" key="11">
    <source>
        <dbReference type="ARBA" id="ARBA00048094"/>
    </source>
</evidence>
<evidence type="ECO:0000256" key="12">
    <source>
        <dbReference type="ARBA" id="ARBA00048425"/>
    </source>
</evidence>
<dbReference type="Gene3D" id="3.40.1190.10">
    <property type="entry name" value="Mur-like, catalytic domain"/>
    <property type="match status" value="1"/>
</dbReference>
<dbReference type="Gene3D" id="3.90.190.20">
    <property type="entry name" value="Mur ligase, C-terminal domain"/>
    <property type="match status" value="1"/>
</dbReference>
<dbReference type="Pfam" id="PF18921">
    <property type="entry name" value="Cyanophycin_syn"/>
    <property type="match status" value="1"/>
</dbReference>
<gene>
    <name evidence="15" type="primary">cphA</name>
    <name evidence="15" type="ORF">rosag_21380</name>
</gene>